<feature type="domain" description="Phosphoribosyltransferase" evidence="4">
    <location>
        <begin position="49"/>
        <end position="155"/>
    </location>
</feature>
<dbReference type="EMBL" id="NFHM01000029">
    <property type="protein sequence ID" value="OUN40799.1"/>
    <property type="molecule type" value="Genomic_DNA"/>
</dbReference>
<organism evidence="5 6">
    <name type="scientific">Anaerotignum lactatifermentans</name>
    <dbReference type="NCBI Taxonomy" id="160404"/>
    <lineage>
        <taxon>Bacteria</taxon>
        <taxon>Bacillati</taxon>
        <taxon>Bacillota</taxon>
        <taxon>Clostridia</taxon>
        <taxon>Lachnospirales</taxon>
        <taxon>Anaerotignaceae</taxon>
        <taxon>Anaerotignum</taxon>
    </lineage>
</organism>
<feature type="transmembrane region" description="Helical" evidence="3">
    <location>
        <begin position="12"/>
        <end position="33"/>
    </location>
</feature>
<keyword evidence="3" id="KW-1133">Transmembrane helix</keyword>
<dbReference type="PANTHER" id="PTHR43363">
    <property type="entry name" value="HYPOXANTHINE PHOSPHORIBOSYLTRANSFERASE"/>
    <property type="match status" value="1"/>
</dbReference>
<name>A0A1Y3U2Z7_9FIRM</name>
<dbReference type="InterPro" id="IPR029057">
    <property type="entry name" value="PRTase-like"/>
</dbReference>
<dbReference type="GO" id="GO:0016757">
    <property type="term" value="F:glycosyltransferase activity"/>
    <property type="evidence" value="ECO:0007669"/>
    <property type="project" value="UniProtKB-KW"/>
</dbReference>
<dbReference type="CDD" id="cd06223">
    <property type="entry name" value="PRTases_typeI"/>
    <property type="match status" value="1"/>
</dbReference>
<comment type="caution">
    <text evidence="5">The sequence shown here is derived from an EMBL/GenBank/DDBJ whole genome shotgun (WGS) entry which is preliminary data.</text>
</comment>
<dbReference type="PANTHER" id="PTHR43363:SF1">
    <property type="entry name" value="HYPOXANTHINE-GUANINE PHOSPHORIBOSYLTRANSFERASE"/>
    <property type="match status" value="1"/>
</dbReference>
<keyword evidence="2" id="KW-0808">Transferase</keyword>
<evidence type="ECO:0000256" key="2">
    <source>
        <dbReference type="ARBA" id="ARBA00022679"/>
    </source>
</evidence>
<keyword evidence="3" id="KW-0812">Transmembrane</keyword>
<evidence type="ECO:0000313" key="6">
    <source>
        <dbReference type="Proteomes" id="UP000195455"/>
    </source>
</evidence>
<accession>A0A1Y3U2Z7</accession>
<dbReference type="RefSeq" id="WP_087990085.1">
    <property type="nucleotide sequence ID" value="NZ_NFHM01000029.1"/>
</dbReference>
<dbReference type="Proteomes" id="UP000195455">
    <property type="component" value="Unassembled WGS sequence"/>
</dbReference>
<keyword evidence="3" id="KW-0472">Membrane</keyword>
<dbReference type="Pfam" id="PF00156">
    <property type="entry name" value="Pribosyltran"/>
    <property type="match status" value="1"/>
</dbReference>
<dbReference type="AlphaFoldDB" id="A0A1Y3U2Z7"/>
<evidence type="ECO:0000256" key="3">
    <source>
        <dbReference type="SAM" id="Phobius"/>
    </source>
</evidence>
<reference evidence="6" key="1">
    <citation type="submission" date="2017-04" db="EMBL/GenBank/DDBJ databases">
        <title>Function of individual gut microbiota members based on whole genome sequencing of pure cultures obtained from chicken caecum.</title>
        <authorList>
            <person name="Medvecky M."/>
            <person name="Cejkova D."/>
            <person name="Polansky O."/>
            <person name="Karasova D."/>
            <person name="Kubasova T."/>
            <person name="Cizek A."/>
            <person name="Rychlik I."/>
        </authorList>
    </citation>
    <scope>NUCLEOTIDE SEQUENCE [LARGE SCALE GENOMIC DNA]</scope>
    <source>
        <strain evidence="6">An75</strain>
    </source>
</reference>
<evidence type="ECO:0000259" key="4">
    <source>
        <dbReference type="Pfam" id="PF00156"/>
    </source>
</evidence>
<evidence type="ECO:0000256" key="1">
    <source>
        <dbReference type="ARBA" id="ARBA00022676"/>
    </source>
</evidence>
<evidence type="ECO:0000313" key="5">
    <source>
        <dbReference type="EMBL" id="OUN40799.1"/>
    </source>
</evidence>
<dbReference type="InterPro" id="IPR000836">
    <property type="entry name" value="PRTase_dom"/>
</dbReference>
<protein>
    <recommendedName>
        <fullName evidence="4">Phosphoribosyltransferase domain-containing protein</fullName>
    </recommendedName>
</protein>
<dbReference type="SUPFAM" id="SSF53271">
    <property type="entry name" value="PRTase-like"/>
    <property type="match status" value="1"/>
</dbReference>
<proteinExistence type="predicted"/>
<sequence length="214" mass="24489">MLKFISDNTGTIITIISILVTIVSIIVSIYFSVKANKFEKKLKVMDWNEVNIAMNKLYKKMANDKFKPDVIVAPGARGAILAELLLDRLSHAIPIYTGISLIWGCNDSNNASIDFNGYKKISNICEWNIFIPNAVFEIPKDKKVLIVDDFTVAGEFPEKVRKLFIDEEFDKNNIKTMYLIITYAVELANRKPDYYYKIAESKEYYFPWGEANTG</sequence>
<dbReference type="Gene3D" id="3.40.50.2020">
    <property type="match status" value="1"/>
</dbReference>
<keyword evidence="1" id="KW-0328">Glycosyltransferase</keyword>
<gene>
    <name evidence="5" type="ORF">B5G26_13890</name>
</gene>